<dbReference type="Pfam" id="PF00675">
    <property type="entry name" value="Peptidase_M16"/>
    <property type="match status" value="1"/>
</dbReference>
<dbReference type="PANTHER" id="PTHR11851:SF134">
    <property type="entry name" value="ZINC-DEPENDENT PROTEASE"/>
    <property type="match status" value="1"/>
</dbReference>
<evidence type="ECO:0000313" key="3">
    <source>
        <dbReference type="EMBL" id="CDS84987.1"/>
    </source>
</evidence>
<organism evidence="4">
    <name type="scientific">Clostridioides difficile</name>
    <name type="common">Peptoclostridium difficile</name>
    <dbReference type="NCBI Taxonomy" id="1496"/>
    <lineage>
        <taxon>Bacteria</taxon>
        <taxon>Bacillati</taxon>
        <taxon>Bacillota</taxon>
        <taxon>Clostridia</taxon>
        <taxon>Peptostreptococcales</taxon>
        <taxon>Peptostreptococcaceae</taxon>
        <taxon>Clostridioides</taxon>
    </lineage>
</organism>
<dbReference type="EC" id="3.4.24.-" evidence="4"/>
<dbReference type="GO" id="GO:0006508">
    <property type="term" value="P:proteolysis"/>
    <property type="evidence" value="ECO:0007669"/>
    <property type="project" value="UniProtKB-KW"/>
</dbReference>
<evidence type="ECO:0000259" key="2">
    <source>
        <dbReference type="Pfam" id="PF05193"/>
    </source>
</evidence>
<dbReference type="SUPFAM" id="SSF63411">
    <property type="entry name" value="LuxS/MPP-like metallohydrolase"/>
    <property type="match status" value="2"/>
</dbReference>
<evidence type="ECO:0000313" key="5">
    <source>
        <dbReference type="EMBL" id="CDT63630.1"/>
    </source>
</evidence>
<dbReference type="EMBL" id="LK932407">
    <property type="protein sequence ID" value="CDS88647.1"/>
    <property type="molecule type" value="Genomic_DNA"/>
</dbReference>
<keyword evidence="4" id="KW-0645">Protease</keyword>
<reference evidence="4" key="1">
    <citation type="submission" date="2014-07" db="EMBL/GenBank/DDBJ databases">
        <authorList>
            <person name="Monot Marc"/>
        </authorList>
    </citation>
    <scope>NUCLEOTIDE SEQUENCE</scope>
    <source>
        <strain evidence="5">7032989</strain>
        <strain evidence="4">7032994</strain>
    </source>
</reference>
<feature type="domain" description="Peptidase M16 C-terminal" evidence="2">
    <location>
        <begin position="187"/>
        <end position="368"/>
    </location>
</feature>
<dbReference type="InterPro" id="IPR011249">
    <property type="entry name" value="Metalloenz_LuxS/M16"/>
</dbReference>
<dbReference type="AlphaFoldDB" id="A0A069AKA3"/>
<dbReference type="InterPro" id="IPR050361">
    <property type="entry name" value="MPP/UQCRC_Complex"/>
</dbReference>
<dbReference type="GO" id="GO:0008233">
    <property type="term" value="F:peptidase activity"/>
    <property type="evidence" value="ECO:0007669"/>
    <property type="project" value="UniProtKB-KW"/>
</dbReference>
<proteinExistence type="predicted"/>
<dbReference type="Gene3D" id="3.30.830.10">
    <property type="entry name" value="Metalloenzyme, LuxS/M16 peptidase-like"/>
    <property type="match status" value="2"/>
</dbReference>
<evidence type="ECO:0000313" key="4">
    <source>
        <dbReference type="EMBL" id="CDS88647.1"/>
    </source>
</evidence>
<feature type="domain" description="Peptidase M16 N-terminal" evidence="1">
    <location>
        <begin position="66"/>
        <end position="181"/>
    </location>
</feature>
<dbReference type="NCBIfam" id="NF047421">
    <property type="entry name" value="YfmH_fam"/>
    <property type="match status" value="1"/>
</dbReference>
<dbReference type="GO" id="GO:0046872">
    <property type="term" value="F:metal ion binding"/>
    <property type="evidence" value="ECO:0007669"/>
    <property type="project" value="InterPro"/>
</dbReference>
<name>A0A069AKA3_CLODI</name>
<gene>
    <name evidence="4" type="primary">ymfH</name>
    <name evidence="5" type="ORF">BN1095_620004</name>
    <name evidence="3" type="ORF">BN1096_520038</name>
    <name evidence="4" type="ORF">BN1097_680145</name>
</gene>
<dbReference type="EMBL" id="LK932505">
    <property type="protein sequence ID" value="CDS84987.1"/>
    <property type="molecule type" value="Genomic_DNA"/>
</dbReference>
<dbReference type="InterPro" id="IPR007863">
    <property type="entry name" value="Peptidase_M16_C"/>
</dbReference>
<sequence length="433" mass="50353">MEEMSMEKIVNDILKEEVYYEKLQNGLDVYFMPKRGFMKKYAILATNYGSNDLEFVPIGEDKKIRVNEGIAHFLEHKMFEQPDGGDAFDKFSKLGVNANAFTNFTMTAYLFSATENFYESLEHLIDYVQTPYFTDENVEKEKGIIAQEIKMYNDDPDWNVYFNCLKAMYVNYPARIDIAGTVDSIYKITKEELYKCYNTFYNPGNMALFVVGDLDVEKVIDVTKKSNNYKVDRLSKSIERFYPEEPESVKEKEVIEKFPISMPMFNIGFKDSNVGLKGKELLRKEIVTDILVGMLFKKGSKLYEDLYMQGLINENFGAGFSSQVDYAFSIIAGDSKEPKKVKEIILDYIEKSKKEGLSKEEFERTKKKKIGSFIKCFDSINFIGNSFISYVFKDINLLDYLDVIKDITFEEVEERLKEHFKEEYCVISIVEPK</sequence>
<protein>
    <submittedName>
        <fullName evidence="3">Putative peptidase, M16 family</fullName>
    </submittedName>
    <submittedName>
        <fullName evidence="4">Putative processing protease</fullName>
        <ecNumber evidence="4">3.4.24.-</ecNumber>
    </submittedName>
</protein>
<dbReference type="Pfam" id="PF05193">
    <property type="entry name" value="Peptidase_M16_C"/>
    <property type="match status" value="1"/>
</dbReference>
<evidence type="ECO:0000259" key="1">
    <source>
        <dbReference type="Pfam" id="PF00675"/>
    </source>
</evidence>
<keyword evidence="4" id="KW-0378">Hydrolase</keyword>
<accession>A0A069AKA3</accession>
<dbReference type="PANTHER" id="PTHR11851">
    <property type="entry name" value="METALLOPROTEASE"/>
    <property type="match status" value="1"/>
</dbReference>
<dbReference type="InterPro" id="IPR011765">
    <property type="entry name" value="Pept_M16_N"/>
</dbReference>
<dbReference type="EMBL" id="LK933316">
    <property type="protein sequence ID" value="CDT63630.1"/>
    <property type="molecule type" value="Genomic_DNA"/>
</dbReference>